<feature type="compositionally biased region" description="Basic residues" evidence="1">
    <location>
        <begin position="252"/>
        <end position="262"/>
    </location>
</feature>
<feature type="compositionally biased region" description="Basic and acidic residues" evidence="1">
    <location>
        <begin position="540"/>
        <end position="549"/>
    </location>
</feature>
<keyword evidence="3" id="KW-1185">Reference proteome</keyword>
<organism evidence="2 3">
    <name type="scientific">Modicella reniformis</name>
    <dbReference type="NCBI Taxonomy" id="1440133"/>
    <lineage>
        <taxon>Eukaryota</taxon>
        <taxon>Fungi</taxon>
        <taxon>Fungi incertae sedis</taxon>
        <taxon>Mucoromycota</taxon>
        <taxon>Mortierellomycotina</taxon>
        <taxon>Mortierellomycetes</taxon>
        <taxon>Mortierellales</taxon>
        <taxon>Mortierellaceae</taxon>
        <taxon>Modicella</taxon>
    </lineage>
</organism>
<feature type="region of interest" description="Disordered" evidence="1">
    <location>
        <begin position="540"/>
        <end position="605"/>
    </location>
</feature>
<dbReference type="AlphaFoldDB" id="A0A9P6SNP6"/>
<reference evidence="2" key="1">
    <citation type="journal article" date="2020" name="Fungal Divers.">
        <title>Resolving the Mortierellaceae phylogeny through synthesis of multi-gene phylogenetics and phylogenomics.</title>
        <authorList>
            <person name="Vandepol N."/>
            <person name="Liber J."/>
            <person name="Desiro A."/>
            <person name="Na H."/>
            <person name="Kennedy M."/>
            <person name="Barry K."/>
            <person name="Grigoriev I.V."/>
            <person name="Miller A.N."/>
            <person name="O'Donnell K."/>
            <person name="Stajich J.E."/>
            <person name="Bonito G."/>
        </authorList>
    </citation>
    <scope>NUCLEOTIDE SEQUENCE</scope>
    <source>
        <strain evidence="2">MES-2147</strain>
    </source>
</reference>
<accession>A0A9P6SNP6</accession>
<protein>
    <submittedName>
        <fullName evidence="2">Uncharacterized protein</fullName>
    </submittedName>
</protein>
<comment type="caution">
    <text evidence="2">The sequence shown here is derived from an EMBL/GenBank/DDBJ whole genome shotgun (WGS) entry which is preliminary data.</text>
</comment>
<name>A0A9P6SNP6_9FUNG</name>
<proteinExistence type="predicted"/>
<evidence type="ECO:0000313" key="2">
    <source>
        <dbReference type="EMBL" id="KAF9985323.1"/>
    </source>
</evidence>
<sequence>MHKFSLQLDPSPSAEIVDVHARSRLVLWYISKRLGITIYLFSSRSKARLFKAEGSNTSVGLFHHVDSFHGISEYLVLTTSRHRPKESMVVDARPSAEFKSEYPIAVHREGARPRVRQSRPVDSSITKEDCERALHMACDERLDKIVKDTIAYAAKARKLGPSQTREEYIKEERDKVYREQVGKDRLPQNVKPRAVEIIRREHGKSDEFSVADMDRIQRDASTNRTIWSETVKLRFNEIWDTAQSDTAEKSPSKAKKGKKRATATHGSQSGARDLDDNEGGQMISTHDIGSTVGPGKTDDDEQDDEDDTKNLRTCCATLRQLVRPDLYSHIQDIKEIIEDRQKAVTDDITELSILTHKTTLAIAAGELYHESQNEPSPKTFDLLALLPEGFEIRSEVPTTINVAPIPAGIQDTIEKALDKKPSSAYDRDLAHILSKEHLQHLHSTFLGSRGTYQGTKDGHPGWERGAADAIKDPSSFSPKAPEGLSTTIIEAIGEFSTEVGNLWNGSAYYKSVDYLGTIVGNTNGSIYKPRKLHYTTDHTPQEHAADRPYFDSSQQHYQPFGRRPARRETGRFFSNNVITNKADNDLGTPTTAGSTMARPSLSKEM</sequence>
<evidence type="ECO:0000313" key="3">
    <source>
        <dbReference type="Proteomes" id="UP000749646"/>
    </source>
</evidence>
<dbReference type="OrthoDB" id="2448708at2759"/>
<evidence type="ECO:0000256" key="1">
    <source>
        <dbReference type="SAM" id="MobiDB-lite"/>
    </source>
</evidence>
<feature type="compositionally biased region" description="Acidic residues" evidence="1">
    <location>
        <begin position="298"/>
        <end position="307"/>
    </location>
</feature>
<feature type="region of interest" description="Disordered" evidence="1">
    <location>
        <begin position="243"/>
        <end position="308"/>
    </location>
</feature>
<gene>
    <name evidence="2" type="ORF">BGZ65_011219</name>
</gene>
<dbReference type="Proteomes" id="UP000749646">
    <property type="component" value="Unassembled WGS sequence"/>
</dbReference>
<feature type="compositionally biased region" description="Polar residues" evidence="1">
    <location>
        <begin position="572"/>
        <end position="594"/>
    </location>
</feature>
<dbReference type="EMBL" id="JAAAHW010003309">
    <property type="protein sequence ID" value="KAF9985323.1"/>
    <property type="molecule type" value="Genomic_DNA"/>
</dbReference>